<feature type="compositionally biased region" description="Low complexity" evidence="2">
    <location>
        <begin position="348"/>
        <end position="374"/>
    </location>
</feature>
<feature type="compositionally biased region" description="Basic and acidic residues" evidence="2">
    <location>
        <begin position="89"/>
        <end position="99"/>
    </location>
</feature>
<dbReference type="InterPro" id="IPR038718">
    <property type="entry name" value="SNF2-like_sf"/>
</dbReference>
<dbReference type="Proteomes" id="UP001500542">
    <property type="component" value="Unassembled WGS sequence"/>
</dbReference>
<dbReference type="SUPFAM" id="SSF52540">
    <property type="entry name" value="P-loop containing nucleoside triphosphate hydrolases"/>
    <property type="match status" value="2"/>
</dbReference>
<evidence type="ECO:0000259" key="4">
    <source>
        <dbReference type="PROSITE" id="PS51194"/>
    </source>
</evidence>
<dbReference type="CDD" id="cd18793">
    <property type="entry name" value="SF2_C_SNF"/>
    <property type="match status" value="1"/>
</dbReference>
<feature type="region of interest" description="Disordered" evidence="2">
    <location>
        <begin position="277"/>
        <end position="374"/>
    </location>
</feature>
<dbReference type="Pfam" id="PF00176">
    <property type="entry name" value="SNF2-rel_dom"/>
    <property type="match status" value="1"/>
</dbReference>
<feature type="domain" description="Helicase C-terminal" evidence="4">
    <location>
        <begin position="913"/>
        <end position="1067"/>
    </location>
</feature>
<keyword evidence="6" id="KW-1185">Reference proteome</keyword>
<feature type="region of interest" description="Disordered" evidence="2">
    <location>
        <begin position="1096"/>
        <end position="1148"/>
    </location>
</feature>
<dbReference type="EMBL" id="BAAAHK010000003">
    <property type="protein sequence ID" value="GAA0932194.1"/>
    <property type="molecule type" value="Genomic_DNA"/>
</dbReference>
<dbReference type="InterPro" id="IPR014001">
    <property type="entry name" value="Helicase_ATP-bd"/>
</dbReference>
<keyword evidence="1" id="KW-0378">Hydrolase</keyword>
<dbReference type="PROSITE" id="PS51194">
    <property type="entry name" value="HELICASE_CTER"/>
    <property type="match status" value="1"/>
</dbReference>
<dbReference type="PROSITE" id="PS51192">
    <property type="entry name" value="HELICASE_ATP_BIND_1"/>
    <property type="match status" value="1"/>
</dbReference>
<dbReference type="Gene3D" id="3.40.50.10810">
    <property type="entry name" value="Tandem AAA-ATPase domain"/>
    <property type="match status" value="1"/>
</dbReference>
<dbReference type="Pfam" id="PF12419">
    <property type="entry name" value="DUF3670"/>
    <property type="match status" value="1"/>
</dbReference>
<dbReference type="SMART" id="SM00490">
    <property type="entry name" value="HELICc"/>
    <property type="match status" value="1"/>
</dbReference>
<gene>
    <name evidence="5" type="ORF">GCM10009554_16550</name>
</gene>
<organism evidence="5 6">
    <name type="scientific">Kribbella koreensis</name>
    <dbReference type="NCBI Taxonomy" id="57909"/>
    <lineage>
        <taxon>Bacteria</taxon>
        <taxon>Bacillati</taxon>
        <taxon>Actinomycetota</taxon>
        <taxon>Actinomycetes</taxon>
        <taxon>Propionibacteriales</taxon>
        <taxon>Kribbellaceae</taxon>
        <taxon>Kribbella</taxon>
    </lineage>
</organism>
<dbReference type="PANTHER" id="PTHR10799">
    <property type="entry name" value="SNF2/RAD54 HELICASE FAMILY"/>
    <property type="match status" value="1"/>
</dbReference>
<feature type="compositionally biased region" description="Low complexity" evidence="2">
    <location>
        <begin position="1101"/>
        <end position="1141"/>
    </location>
</feature>
<evidence type="ECO:0000256" key="1">
    <source>
        <dbReference type="ARBA" id="ARBA00022801"/>
    </source>
</evidence>
<evidence type="ECO:0008006" key="7">
    <source>
        <dbReference type="Google" id="ProtNLM"/>
    </source>
</evidence>
<evidence type="ECO:0000256" key="2">
    <source>
        <dbReference type="SAM" id="MobiDB-lite"/>
    </source>
</evidence>
<evidence type="ECO:0000313" key="6">
    <source>
        <dbReference type="Proteomes" id="UP001500542"/>
    </source>
</evidence>
<dbReference type="SMART" id="SM00487">
    <property type="entry name" value="DEXDc"/>
    <property type="match status" value="1"/>
</dbReference>
<reference evidence="5 6" key="1">
    <citation type="journal article" date="2019" name="Int. J. Syst. Evol. Microbiol.">
        <title>The Global Catalogue of Microorganisms (GCM) 10K type strain sequencing project: providing services to taxonomists for standard genome sequencing and annotation.</title>
        <authorList>
            <consortium name="The Broad Institute Genomics Platform"/>
            <consortium name="The Broad Institute Genome Sequencing Center for Infectious Disease"/>
            <person name="Wu L."/>
            <person name="Ma J."/>
        </authorList>
    </citation>
    <scope>NUCLEOTIDE SEQUENCE [LARGE SCALE GENOMIC DNA]</scope>
    <source>
        <strain evidence="5 6">JCM 10977</strain>
    </source>
</reference>
<feature type="domain" description="Helicase ATP-binding" evidence="3">
    <location>
        <begin position="631"/>
        <end position="787"/>
    </location>
</feature>
<feature type="region of interest" description="Disordered" evidence="2">
    <location>
        <begin position="77"/>
        <end position="118"/>
    </location>
</feature>
<accession>A0ABN1PRN0</accession>
<proteinExistence type="predicted"/>
<comment type="caution">
    <text evidence="5">The sequence shown here is derived from an EMBL/GenBank/DDBJ whole genome shotgun (WGS) entry which is preliminary data.</text>
</comment>
<dbReference type="InterPro" id="IPR000330">
    <property type="entry name" value="SNF2_N"/>
</dbReference>
<dbReference type="InterPro" id="IPR022138">
    <property type="entry name" value="DUF3670"/>
</dbReference>
<dbReference type="InterPro" id="IPR001650">
    <property type="entry name" value="Helicase_C-like"/>
</dbReference>
<dbReference type="InterPro" id="IPR049730">
    <property type="entry name" value="SNF2/RAD54-like_C"/>
</dbReference>
<protein>
    <recommendedName>
        <fullName evidence="7">SNF2 family DNA or RNA helicase</fullName>
    </recommendedName>
</protein>
<name>A0ABN1PRN0_9ACTN</name>
<evidence type="ECO:0000313" key="5">
    <source>
        <dbReference type="EMBL" id="GAA0932194.1"/>
    </source>
</evidence>
<feature type="compositionally biased region" description="Low complexity" evidence="2">
    <location>
        <begin position="318"/>
        <end position="338"/>
    </location>
</feature>
<dbReference type="Pfam" id="PF00271">
    <property type="entry name" value="Helicase_C"/>
    <property type="match status" value="1"/>
</dbReference>
<dbReference type="InterPro" id="IPR027417">
    <property type="entry name" value="P-loop_NTPase"/>
</dbReference>
<dbReference type="Gene3D" id="3.40.50.300">
    <property type="entry name" value="P-loop containing nucleotide triphosphate hydrolases"/>
    <property type="match status" value="1"/>
</dbReference>
<evidence type="ECO:0000259" key="3">
    <source>
        <dbReference type="PROSITE" id="PS51192"/>
    </source>
</evidence>
<sequence length="1148" mass="120304">MSVALGRVREVLEVTFKPADPPRAGRLILYGDLTPTAQIPHEKLELVVPRGNSIRRAQIPALTLGVAEGLAFLRRSDERSGGAGSGSTRSDRIGSDVDSRGAGPGSTPSDHVGSGVGFGDIGSVRPEVSKESASLRVWAAAALAGVGLVGRGRLVPDVSPGGFGAWRVAPLDPADHGWLRNLVASMPATGHALAIEGSRPLRLVDPEQLVRAFWDALADTLVRTPAAALAVRAGAAPFADVDPIELTGSTAWLEETARSENAGARLVLRIEPPATIEPAGDDAAVVGRGDRPDAIGRPPADVEPATGIEPAPGGLLAGGDIPPAGDLPAGGDVAAGGDVPAGGGVPAGGQAPAGGDVPAGGQAPAGGKAPAESEALAGGEGEFRAVLQLRSGVDPSLLVDVADVWNAPPAVLAALGERAETDLLLALRRGARVWPPLGAALRDAAPAEVPIGDAALDELAGDSDALDGAGIEVLWPAELFAGELALRGAVQATPTPGAVTGPDFSLTDLLAFKWRPTLDGQELTEAEVAALAEAKRPMIRMRGRWVRIDQELVRKLRQGGSRKLSGAEALGAALTGSLEIDGELVAFDADGSLQTMVDRLRTAEQPEPMAEPVGLRATLRDYQRRGVAWMAQLAELGFGGCLADDMGLGKTIQVIALHLQLSQRGRGPTLVVCPSTLLGTWERELTKFAPDVPVRRYHGAGRSLSDLMPDEVVLTTYGVVRQDHHVLGEIFWGLAVADEAQHAKNPLSRTARALRTLPAATRLALTGTPVENRLSELWSILDWAAPGLLGTLDRFRHDVAVPVERYHDEEATARLARVTRPFLLRRKKSDPGIAPELPQKTEHDVVVPLTAEQATLYQAVAKETLAKIEEAEGIARRGLVLSLLTQLKQVCNHPAQFLHEPGPLPRRSGKLAALDELLDVILAEGESVLIFSQYVEMCRLIESHLAARQVRTLFLHGGIGVKKREQLVEQFQAGEAQVFLLSLKAGGVGLTLTKATHVVHYDRWWNPAVEDQATDRAYRIGQDKPVQVHRLVTENTLEDRISTVIAAKRELADAVVGSGEAWLSELSDTELTELVELSSTPAKSGAASAYNPSAVGRAATSAGNSAPARGAASASAPSPHSPAPVSTSAAPSSSFSAAQPPDVEVGDE</sequence>